<protein>
    <submittedName>
        <fullName evidence="1">Uncharacterized protein</fullName>
    </submittedName>
</protein>
<proteinExistence type="predicted"/>
<organism evidence="1 2">
    <name type="scientific">Rhodoferax ferrireducens</name>
    <dbReference type="NCBI Taxonomy" id="192843"/>
    <lineage>
        <taxon>Bacteria</taxon>
        <taxon>Pseudomonadati</taxon>
        <taxon>Pseudomonadota</taxon>
        <taxon>Betaproteobacteria</taxon>
        <taxon>Burkholderiales</taxon>
        <taxon>Comamonadaceae</taxon>
        <taxon>Rhodoferax</taxon>
    </lineage>
</organism>
<dbReference type="AlphaFoldDB" id="A0A1W9KQD4"/>
<sequence>MSHGPYTTYEDILSNALISDDPKIMQLDKLPPETLAYLVSGRLQGYLPVSVRWINGPSALMFCEPGTNMPSPQKIIQAYRQSQFKMNDSPDGGSL</sequence>
<evidence type="ECO:0000313" key="2">
    <source>
        <dbReference type="Proteomes" id="UP000192505"/>
    </source>
</evidence>
<dbReference type="EMBL" id="MTEI01000017">
    <property type="protein sequence ID" value="OQW86395.1"/>
    <property type="molecule type" value="Genomic_DNA"/>
</dbReference>
<gene>
    <name evidence="1" type="ORF">BWK72_17415</name>
</gene>
<dbReference type="Proteomes" id="UP000192505">
    <property type="component" value="Unassembled WGS sequence"/>
</dbReference>
<accession>A0A1W9KQD4</accession>
<evidence type="ECO:0000313" key="1">
    <source>
        <dbReference type="EMBL" id="OQW86395.1"/>
    </source>
</evidence>
<reference evidence="1 2" key="1">
    <citation type="submission" date="2017-01" db="EMBL/GenBank/DDBJ databases">
        <title>Novel large sulfur bacteria in the metagenomes of groundwater-fed chemosynthetic microbial mats in the Lake Huron basin.</title>
        <authorList>
            <person name="Sharrar A.M."/>
            <person name="Flood B.E."/>
            <person name="Bailey J.V."/>
            <person name="Jones D.S."/>
            <person name="Biddanda B."/>
            <person name="Ruberg S.A."/>
            <person name="Marcus D.N."/>
            <person name="Dick G.J."/>
        </authorList>
    </citation>
    <scope>NUCLEOTIDE SEQUENCE [LARGE SCALE GENOMIC DNA]</scope>
    <source>
        <strain evidence="1">A7</strain>
    </source>
</reference>
<name>A0A1W9KQD4_9BURK</name>
<comment type="caution">
    <text evidence="1">The sequence shown here is derived from an EMBL/GenBank/DDBJ whole genome shotgun (WGS) entry which is preliminary data.</text>
</comment>